<feature type="compositionally biased region" description="Polar residues" evidence="1">
    <location>
        <begin position="54"/>
        <end position="70"/>
    </location>
</feature>
<dbReference type="EMBL" id="KK583369">
    <property type="protein sequence ID" value="KDO19126.1"/>
    <property type="molecule type" value="Genomic_DNA"/>
</dbReference>
<evidence type="ECO:0000313" key="2">
    <source>
        <dbReference type="EMBL" id="KDO19126.1"/>
    </source>
</evidence>
<organism evidence="2 3">
    <name type="scientific">Saprolegnia parasitica (strain CBS 223.65)</name>
    <dbReference type="NCBI Taxonomy" id="695850"/>
    <lineage>
        <taxon>Eukaryota</taxon>
        <taxon>Sar</taxon>
        <taxon>Stramenopiles</taxon>
        <taxon>Oomycota</taxon>
        <taxon>Saprolegniomycetes</taxon>
        <taxon>Saprolegniales</taxon>
        <taxon>Saprolegniaceae</taxon>
        <taxon>Saprolegnia</taxon>
    </lineage>
</organism>
<evidence type="ECO:0000313" key="3">
    <source>
        <dbReference type="Proteomes" id="UP000030745"/>
    </source>
</evidence>
<dbReference type="AlphaFoldDB" id="A0A067BXU1"/>
<dbReference type="KEGG" id="spar:SPRG_21474"/>
<protein>
    <submittedName>
        <fullName evidence="2">Uncharacterized protein</fullName>
    </submittedName>
</protein>
<dbReference type="GeneID" id="24142189"/>
<dbReference type="RefSeq" id="XP_012210159.1">
    <property type="nucleotide sequence ID" value="XM_012354769.1"/>
</dbReference>
<feature type="compositionally biased region" description="Low complexity" evidence="1">
    <location>
        <begin position="14"/>
        <end position="28"/>
    </location>
</feature>
<feature type="region of interest" description="Disordered" evidence="1">
    <location>
        <begin position="1"/>
        <end position="70"/>
    </location>
</feature>
<dbReference type="Proteomes" id="UP000030745">
    <property type="component" value="Unassembled WGS sequence"/>
</dbReference>
<reference evidence="2 3" key="1">
    <citation type="journal article" date="2013" name="PLoS Genet.">
        <title>Distinctive expansion of potential virulence genes in the genome of the oomycete fish pathogen Saprolegnia parasitica.</title>
        <authorList>
            <person name="Jiang R.H."/>
            <person name="de Bruijn I."/>
            <person name="Haas B.J."/>
            <person name="Belmonte R."/>
            <person name="Lobach L."/>
            <person name="Christie J."/>
            <person name="van den Ackerveken G."/>
            <person name="Bottin A."/>
            <person name="Bulone V."/>
            <person name="Diaz-Moreno S.M."/>
            <person name="Dumas B."/>
            <person name="Fan L."/>
            <person name="Gaulin E."/>
            <person name="Govers F."/>
            <person name="Grenville-Briggs L.J."/>
            <person name="Horner N.R."/>
            <person name="Levin J.Z."/>
            <person name="Mammella M."/>
            <person name="Meijer H.J."/>
            <person name="Morris P."/>
            <person name="Nusbaum C."/>
            <person name="Oome S."/>
            <person name="Phillips A.J."/>
            <person name="van Rooyen D."/>
            <person name="Rzeszutek E."/>
            <person name="Saraiva M."/>
            <person name="Secombes C.J."/>
            <person name="Seidl M.F."/>
            <person name="Snel B."/>
            <person name="Stassen J.H."/>
            <person name="Sykes S."/>
            <person name="Tripathy S."/>
            <person name="van den Berg H."/>
            <person name="Vega-Arreguin J.C."/>
            <person name="Wawra S."/>
            <person name="Young S.K."/>
            <person name="Zeng Q."/>
            <person name="Dieguez-Uribeondo J."/>
            <person name="Russ C."/>
            <person name="Tyler B.M."/>
            <person name="van West P."/>
        </authorList>
    </citation>
    <scope>NUCLEOTIDE SEQUENCE [LARGE SCALE GENOMIC DNA]</scope>
    <source>
        <strain evidence="2 3">CBS 223.65</strain>
    </source>
</reference>
<gene>
    <name evidence="2" type="ORF">SPRG_21474</name>
</gene>
<name>A0A067BXU1_SAPPC</name>
<evidence type="ECO:0000256" key="1">
    <source>
        <dbReference type="SAM" id="MobiDB-lite"/>
    </source>
</evidence>
<accession>A0A067BXU1</accession>
<proteinExistence type="predicted"/>
<keyword evidence="3" id="KW-1185">Reference proteome</keyword>
<sequence length="70" mass="7977">MACTSAPWRRRRSTSLTRLSTATMSSTAWACRRRRGSPRPHDRPRSTRRRASSKNTTRSPTRALSCATTR</sequence>
<dbReference type="VEuPathDB" id="FungiDB:SPRG_21474"/>